<comment type="similarity">
    <text evidence="8">Belongs to the binding-protein-dependent transport system permease family. LivHM subfamily.</text>
</comment>
<keyword evidence="5" id="KW-0029">Amino-acid transport</keyword>
<dbReference type="CDD" id="cd06582">
    <property type="entry name" value="TM_PBP1_LivH_like"/>
    <property type="match status" value="1"/>
</dbReference>
<dbReference type="AlphaFoldDB" id="A0A2I0QRD4"/>
<feature type="transmembrane region" description="Helical" evidence="9">
    <location>
        <begin position="37"/>
        <end position="55"/>
    </location>
</feature>
<evidence type="ECO:0000313" key="11">
    <source>
        <dbReference type="Proteomes" id="UP000243524"/>
    </source>
</evidence>
<evidence type="ECO:0000256" key="9">
    <source>
        <dbReference type="SAM" id="Phobius"/>
    </source>
</evidence>
<sequence>MDLFLNLAINGISTGMLIFLIAAGLTLIFGLMDVLNFAHGGLFAWGAYSAVWFYAISDSFIISILGAVLTGLVLGLITEYLIVRPVYGNHIQQILITLGFMLVLTEMLKVVFGPDIKAATTPEYLSGSWFIGDVTIIKYRAFIIAVGLLVFLVMWAILKFTKVGLIVRAGVMNKEMIQALGINIKLVFVGVFMVGSAMAALGGALFAPSSGVVYAEMGLEFGIFAFIVVIIGGMGSFPGSLMAALLVGLSNTFTAYYFPALSMAVTMILMFLVLMFRPQGLFNVSGVANK</sequence>
<evidence type="ECO:0000256" key="7">
    <source>
        <dbReference type="ARBA" id="ARBA00023136"/>
    </source>
</evidence>
<organism evidence="10 11">
    <name type="scientific">Halalkalibacillus sediminis</name>
    <dbReference type="NCBI Taxonomy" id="2018042"/>
    <lineage>
        <taxon>Bacteria</taxon>
        <taxon>Bacillati</taxon>
        <taxon>Bacillota</taxon>
        <taxon>Bacilli</taxon>
        <taxon>Bacillales</taxon>
        <taxon>Bacillaceae</taxon>
        <taxon>Halalkalibacillus</taxon>
    </lineage>
</organism>
<accession>A0A2I0QRD4</accession>
<keyword evidence="11" id="KW-1185">Reference proteome</keyword>
<dbReference type="GO" id="GO:0006865">
    <property type="term" value="P:amino acid transport"/>
    <property type="evidence" value="ECO:0007669"/>
    <property type="project" value="UniProtKB-KW"/>
</dbReference>
<evidence type="ECO:0000256" key="5">
    <source>
        <dbReference type="ARBA" id="ARBA00022970"/>
    </source>
</evidence>
<evidence type="ECO:0000256" key="6">
    <source>
        <dbReference type="ARBA" id="ARBA00022989"/>
    </source>
</evidence>
<comment type="caution">
    <text evidence="10">The sequence shown here is derived from an EMBL/GenBank/DDBJ whole genome shotgun (WGS) entry which is preliminary data.</text>
</comment>
<evidence type="ECO:0000256" key="4">
    <source>
        <dbReference type="ARBA" id="ARBA00022692"/>
    </source>
</evidence>
<keyword evidence="4 9" id="KW-0812">Transmembrane</keyword>
<feature type="transmembrane region" description="Helical" evidence="9">
    <location>
        <begin position="61"/>
        <end position="82"/>
    </location>
</feature>
<dbReference type="InterPro" id="IPR052157">
    <property type="entry name" value="BCAA_transport_permease"/>
</dbReference>
<evidence type="ECO:0000256" key="3">
    <source>
        <dbReference type="ARBA" id="ARBA00022475"/>
    </source>
</evidence>
<dbReference type="OrthoDB" id="9807115at2"/>
<keyword evidence="7 9" id="KW-0472">Membrane</keyword>
<feature type="transmembrane region" description="Helical" evidence="9">
    <location>
        <begin position="256"/>
        <end position="276"/>
    </location>
</feature>
<keyword evidence="6 9" id="KW-1133">Transmembrane helix</keyword>
<evidence type="ECO:0000256" key="8">
    <source>
        <dbReference type="ARBA" id="ARBA00037998"/>
    </source>
</evidence>
<dbReference type="Proteomes" id="UP000243524">
    <property type="component" value="Unassembled WGS sequence"/>
</dbReference>
<dbReference type="Pfam" id="PF02653">
    <property type="entry name" value="BPD_transp_2"/>
    <property type="match status" value="1"/>
</dbReference>
<feature type="transmembrane region" description="Helical" evidence="9">
    <location>
        <begin position="139"/>
        <end position="158"/>
    </location>
</feature>
<comment type="subcellular location">
    <subcellularLocation>
        <location evidence="1">Cell membrane</location>
        <topology evidence="1">Multi-pass membrane protein</topology>
    </subcellularLocation>
</comment>
<feature type="transmembrane region" description="Helical" evidence="9">
    <location>
        <begin position="12"/>
        <end position="30"/>
    </location>
</feature>
<dbReference type="RefSeq" id="WP_101332644.1">
    <property type="nucleotide sequence ID" value="NZ_PJNH01000004.1"/>
</dbReference>
<dbReference type="GO" id="GO:0022857">
    <property type="term" value="F:transmembrane transporter activity"/>
    <property type="evidence" value="ECO:0007669"/>
    <property type="project" value="InterPro"/>
</dbReference>
<evidence type="ECO:0000256" key="2">
    <source>
        <dbReference type="ARBA" id="ARBA00022448"/>
    </source>
</evidence>
<feature type="transmembrane region" description="Helical" evidence="9">
    <location>
        <begin position="94"/>
        <end position="112"/>
    </location>
</feature>
<gene>
    <name evidence="10" type="ORF">CEY16_13885</name>
</gene>
<evidence type="ECO:0000256" key="1">
    <source>
        <dbReference type="ARBA" id="ARBA00004651"/>
    </source>
</evidence>
<evidence type="ECO:0000313" key="10">
    <source>
        <dbReference type="EMBL" id="PKR76894.1"/>
    </source>
</evidence>
<dbReference type="GO" id="GO:0005886">
    <property type="term" value="C:plasma membrane"/>
    <property type="evidence" value="ECO:0007669"/>
    <property type="project" value="UniProtKB-SubCell"/>
</dbReference>
<feature type="transmembrane region" description="Helical" evidence="9">
    <location>
        <begin position="179"/>
        <end position="201"/>
    </location>
</feature>
<dbReference type="EMBL" id="PJNH01000004">
    <property type="protein sequence ID" value="PKR76894.1"/>
    <property type="molecule type" value="Genomic_DNA"/>
</dbReference>
<keyword evidence="2" id="KW-0813">Transport</keyword>
<dbReference type="PANTHER" id="PTHR11795:SF442">
    <property type="entry name" value="ABC TRANSPORTER ATP-BINDING PROTEIN"/>
    <property type="match status" value="1"/>
</dbReference>
<dbReference type="PANTHER" id="PTHR11795">
    <property type="entry name" value="BRANCHED-CHAIN AMINO ACID TRANSPORT SYSTEM PERMEASE PROTEIN LIVH"/>
    <property type="match status" value="1"/>
</dbReference>
<proteinExistence type="inferred from homology"/>
<name>A0A2I0QRD4_9BACI</name>
<feature type="transmembrane region" description="Helical" evidence="9">
    <location>
        <begin position="221"/>
        <end position="249"/>
    </location>
</feature>
<reference evidence="10 11" key="1">
    <citation type="submission" date="2017-06" db="EMBL/GenBank/DDBJ databases">
        <title>the draft geome sequence of Illustriluteabacillus marina B3227.</title>
        <authorList>
            <person name="He R.-H."/>
            <person name="Du Z.-J."/>
        </authorList>
    </citation>
    <scope>NUCLEOTIDE SEQUENCE [LARGE SCALE GENOMIC DNA]</scope>
    <source>
        <strain evidence="10 11">B3227</strain>
    </source>
</reference>
<keyword evidence="3" id="KW-1003">Cell membrane</keyword>
<protein>
    <submittedName>
        <fullName evidence="10">Branched-chain amino acid ABC transporter permease</fullName>
    </submittedName>
</protein>
<dbReference type="InterPro" id="IPR001851">
    <property type="entry name" value="ABC_transp_permease"/>
</dbReference>